<dbReference type="RefSeq" id="WP_309940375.1">
    <property type="nucleotide sequence ID" value="NZ_AP025305.1"/>
</dbReference>
<sequence length="359" mass="41315">MITFKNCLIGIMMCLFTLPSFSEKEYNKANRYANAYQKYLNANCPLEKDEIKHFVYFSRNRDQLQNHSLINTERIAGAQIMYSWRQLEPSEGEYDFSIIHEDYEYLLRHKKSLFIQLQDVSFQATYKAVPDYLLSEEYDGGCVASAEEEGWVAKRWNKNVQKRWALLLLELGREFDGLIEGINLQETAAGSSDPHDTAFNYERYAECIKENMLALKKAFPKSVTMQYANFMPGEWLPWDDKGYLRSIYEYGEKIGVGLGGPDLMVQRKGQLNHLIALMHEGDFSVPLGIAIQDGNYIGKTGADKDYNEHAENSSSAESPNVVPLLHAFAKDFLRVNYMFWVNQAPYFDMHVAPCLSDNQ</sequence>
<dbReference type="AlphaFoldDB" id="A0AAE4BRQ2"/>
<name>A0AAE4BRQ2_9BACT</name>
<dbReference type="InterPro" id="IPR017853">
    <property type="entry name" value="GH"/>
</dbReference>
<keyword evidence="2" id="KW-1185">Reference proteome</keyword>
<reference evidence="1" key="1">
    <citation type="submission" date="2023-07" db="EMBL/GenBank/DDBJ databases">
        <title>Genomic Encyclopedia of Type Strains, Phase IV (KMG-IV): sequencing the most valuable type-strain genomes for metagenomic binning, comparative biology and taxonomic classification.</title>
        <authorList>
            <person name="Goeker M."/>
        </authorList>
    </citation>
    <scope>NUCLEOTIDE SEQUENCE</scope>
    <source>
        <strain evidence="1">DSM 26174</strain>
    </source>
</reference>
<accession>A0AAE4BRQ2</accession>
<organism evidence="1 2">
    <name type="scientific">Aureibacter tunicatorum</name>
    <dbReference type="NCBI Taxonomy" id="866807"/>
    <lineage>
        <taxon>Bacteria</taxon>
        <taxon>Pseudomonadati</taxon>
        <taxon>Bacteroidota</taxon>
        <taxon>Cytophagia</taxon>
        <taxon>Cytophagales</taxon>
        <taxon>Persicobacteraceae</taxon>
        <taxon>Aureibacter</taxon>
    </lineage>
</organism>
<dbReference type="SUPFAM" id="SSF51445">
    <property type="entry name" value="(Trans)glycosidases"/>
    <property type="match status" value="1"/>
</dbReference>
<dbReference type="EMBL" id="JAVDQD010000004">
    <property type="protein sequence ID" value="MDR6240444.1"/>
    <property type="molecule type" value="Genomic_DNA"/>
</dbReference>
<evidence type="ECO:0000313" key="1">
    <source>
        <dbReference type="EMBL" id="MDR6240444.1"/>
    </source>
</evidence>
<protein>
    <submittedName>
        <fullName evidence="1">Uncharacterized protein</fullName>
    </submittedName>
</protein>
<gene>
    <name evidence="1" type="ORF">HNQ88_003510</name>
</gene>
<comment type="caution">
    <text evidence="1">The sequence shown here is derived from an EMBL/GenBank/DDBJ whole genome shotgun (WGS) entry which is preliminary data.</text>
</comment>
<evidence type="ECO:0000313" key="2">
    <source>
        <dbReference type="Proteomes" id="UP001185092"/>
    </source>
</evidence>
<proteinExistence type="predicted"/>
<dbReference type="Proteomes" id="UP001185092">
    <property type="component" value="Unassembled WGS sequence"/>
</dbReference>